<dbReference type="AlphaFoldDB" id="A0A5P8WEN7"/>
<sequence length="69" mass="7738">MFWPLWTLKSACLSPSKLSDGYARRRHRIITRPSTGSLKIPVVTVLPFQSTSRGSPTLTEITCTISYLL</sequence>
<dbReference type="KEGG" id="nsh:GXM_07853"/>
<proteinExistence type="predicted"/>
<reference evidence="1 2" key="1">
    <citation type="submission" date="2019-10" db="EMBL/GenBank/DDBJ databases">
        <title>Genomic and transcriptomic insights into the perfect genentic adaptation of a filamentous nitrogen-fixing cyanobacterium to rice fields.</title>
        <authorList>
            <person name="Chen Z."/>
        </authorList>
    </citation>
    <scope>NUCLEOTIDE SEQUENCE [LARGE SCALE GENOMIC DNA]</scope>
    <source>
        <strain evidence="1">CCNUC1</strain>
    </source>
</reference>
<dbReference type="Proteomes" id="UP000326678">
    <property type="component" value="Chromosome Gxm2"/>
</dbReference>
<name>A0A5P8WEN7_9NOSO</name>
<protein>
    <submittedName>
        <fullName evidence="1">Uncharacterized protein</fullName>
    </submittedName>
</protein>
<gene>
    <name evidence="1" type="ORF">GXM_07853</name>
</gene>
<organism evidence="1 2">
    <name type="scientific">Nostoc sphaeroides CCNUC1</name>
    <dbReference type="NCBI Taxonomy" id="2653204"/>
    <lineage>
        <taxon>Bacteria</taxon>
        <taxon>Bacillati</taxon>
        <taxon>Cyanobacteriota</taxon>
        <taxon>Cyanophyceae</taxon>
        <taxon>Nostocales</taxon>
        <taxon>Nostocaceae</taxon>
        <taxon>Nostoc</taxon>
    </lineage>
</organism>
<evidence type="ECO:0000313" key="1">
    <source>
        <dbReference type="EMBL" id="QFS50359.1"/>
    </source>
</evidence>
<accession>A0A5P8WEN7</accession>
<dbReference type="EMBL" id="CP045227">
    <property type="protein sequence ID" value="QFS50359.1"/>
    <property type="molecule type" value="Genomic_DNA"/>
</dbReference>
<keyword evidence="2" id="KW-1185">Reference proteome</keyword>
<evidence type="ECO:0000313" key="2">
    <source>
        <dbReference type="Proteomes" id="UP000326678"/>
    </source>
</evidence>